<comment type="caution">
    <text evidence="1">The sequence shown here is derived from an EMBL/GenBank/DDBJ whole genome shotgun (WGS) entry which is preliminary data.</text>
</comment>
<name>A0A533QCZ2_9BACT</name>
<accession>A0A533QCZ2</accession>
<proteinExistence type="predicted"/>
<protein>
    <submittedName>
        <fullName evidence="1">Uncharacterized protein</fullName>
    </submittedName>
</protein>
<gene>
    <name evidence="1" type="ORF">JETT_1070</name>
</gene>
<dbReference type="Proteomes" id="UP000319783">
    <property type="component" value="Unassembled WGS sequence"/>
</dbReference>
<dbReference type="AlphaFoldDB" id="A0A533QCZ2"/>
<reference evidence="1 2" key="1">
    <citation type="submission" date="2019-04" db="EMBL/GenBank/DDBJ databases">
        <title>Genome of a novel bacterium Candidatus Jettenia ecosi reconstructed from metagenome of an anammox bioreactor.</title>
        <authorList>
            <person name="Mardanov A.V."/>
            <person name="Beletsky A.V."/>
            <person name="Ravin N.V."/>
            <person name="Botchkova E.A."/>
            <person name="Litti Y.V."/>
            <person name="Nozhevnikova A.N."/>
        </authorList>
    </citation>
    <scope>NUCLEOTIDE SEQUENCE [LARGE SCALE GENOMIC DNA]</scope>
    <source>
        <strain evidence="1">J2</strain>
    </source>
</reference>
<dbReference type="EMBL" id="SULG01000016">
    <property type="protein sequence ID" value="TLD42616.1"/>
    <property type="molecule type" value="Genomic_DNA"/>
</dbReference>
<organism evidence="1 2">
    <name type="scientific">Candidatus Jettenia ecosi</name>
    <dbReference type="NCBI Taxonomy" id="2494326"/>
    <lineage>
        <taxon>Bacteria</taxon>
        <taxon>Pseudomonadati</taxon>
        <taxon>Planctomycetota</taxon>
        <taxon>Candidatus Brocadiia</taxon>
        <taxon>Candidatus Brocadiales</taxon>
        <taxon>Candidatus Brocadiaceae</taxon>
        <taxon>Candidatus Jettenia</taxon>
    </lineage>
</organism>
<sequence>MRIDLDISIISCKHNNIRRLKSIQKLFERELILKSSQ</sequence>
<evidence type="ECO:0000313" key="1">
    <source>
        <dbReference type="EMBL" id="TLD42616.1"/>
    </source>
</evidence>
<evidence type="ECO:0000313" key="2">
    <source>
        <dbReference type="Proteomes" id="UP000319783"/>
    </source>
</evidence>